<dbReference type="GO" id="GO:0000981">
    <property type="term" value="F:DNA-binding transcription factor activity, RNA polymerase II-specific"/>
    <property type="evidence" value="ECO:0007669"/>
    <property type="project" value="InterPro"/>
</dbReference>
<evidence type="ECO:0000256" key="3">
    <source>
        <dbReference type="ARBA" id="ARBA00022473"/>
    </source>
</evidence>
<dbReference type="PANTHER" id="PTHR10390">
    <property type="entry name" value="HOMEOBOX PROTEIN SIX"/>
    <property type="match status" value="1"/>
</dbReference>
<evidence type="ECO:0000256" key="2">
    <source>
        <dbReference type="ARBA" id="ARBA00004496"/>
    </source>
</evidence>
<dbReference type="InterPro" id="IPR017970">
    <property type="entry name" value="Homeobox_CS"/>
</dbReference>
<protein>
    <recommendedName>
        <fullName evidence="11">Homeobox domain-containing protein</fullName>
    </recommendedName>
</protein>
<dbReference type="OrthoDB" id="3501850at2759"/>
<dbReference type="GO" id="GO:0005737">
    <property type="term" value="C:cytoplasm"/>
    <property type="evidence" value="ECO:0007669"/>
    <property type="project" value="UniProtKB-SubCell"/>
</dbReference>
<comment type="caution">
    <text evidence="12">The sequence shown here is derived from an EMBL/GenBank/DDBJ whole genome shotgun (WGS) entry which is preliminary data.</text>
</comment>
<keyword evidence="3" id="KW-0217">Developmental protein</keyword>
<evidence type="ECO:0000259" key="11">
    <source>
        <dbReference type="PROSITE" id="PS50071"/>
    </source>
</evidence>
<keyword evidence="4" id="KW-0805">Transcription regulation</keyword>
<comment type="subcellular location">
    <subcellularLocation>
        <location evidence="2">Cytoplasm</location>
    </subcellularLocation>
    <subcellularLocation>
        <location evidence="1 9 10">Nucleus</location>
    </subcellularLocation>
</comment>
<evidence type="ECO:0000256" key="9">
    <source>
        <dbReference type="PROSITE-ProRule" id="PRU00108"/>
    </source>
</evidence>
<evidence type="ECO:0000256" key="10">
    <source>
        <dbReference type="RuleBase" id="RU000682"/>
    </source>
</evidence>
<accession>A0A482XEZ7</accession>
<dbReference type="InterPro" id="IPR031701">
    <property type="entry name" value="SIX1_SD"/>
</dbReference>
<dbReference type="GO" id="GO:0005634">
    <property type="term" value="C:nucleus"/>
    <property type="evidence" value="ECO:0007669"/>
    <property type="project" value="UniProtKB-SubCell"/>
</dbReference>
<keyword evidence="8 9" id="KW-0539">Nucleus</keyword>
<keyword evidence="5 9" id="KW-0238">DNA-binding</keyword>
<evidence type="ECO:0000313" key="12">
    <source>
        <dbReference type="EMBL" id="RZF44307.1"/>
    </source>
</evidence>
<dbReference type="Pfam" id="PF00046">
    <property type="entry name" value="Homeodomain"/>
    <property type="match status" value="1"/>
</dbReference>
<dbReference type="CDD" id="cd00086">
    <property type="entry name" value="homeodomain"/>
    <property type="match status" value="1"/>
</dbReference>
<dbReference type="Gene3D" id="1.10.10.60">
    <property type="entry name" value="Homeodomain-like"/>
    <property type="match status" value="1"/>
</dbReference>
<dbReference type="InterPro" id="IPR001356">
    <property type="entry name" value="HD"/>
</dbReference>
<dbReference type="GO" id="GO:0005667">
    <property type="term" value="C:transcription regulator complex"/>
    <property type="evidence" value="ECO:0007669"/>
    <property type="project" value="TreeGrafter"/>
</dbReference>
<dbReference type="FunCoup" id="A0A482XEZ7">
    <property type="interactions" value="8"/>
</dbReference>
<evidence type="ECO:0000256" key="1">
    <source>
        <dbReference type="ARBA" id="ARBA00004123"/>
    </source>
</evidence>
<reference evidence="12 13" key="1">
    <citation type="journal article" date="2017" name="Gigascience">
        <title>Genome sequence of the small brown planthopper, Laodelphax striatellus.</title>
        <authorList>
            <person name="Zhu J."/>
            <person name="Jiang F."/>
            <person name="Wang X."/>
            <person name="Yang P."/>
            <person name="Bao Y."/>
            <person name="Zhao W."/>
            <person name="Wang W."/>
            <person name="Lu H."/>
            <person name="Wang Q."/>
            <person name="Cui N."/>
            <person name="Li J."/>
            <person name="Chen X."/>
            <person name="Luo L."/>
            <person name="Yu J."/>
            <person name="Kang L."/>
            <person name="Cui F."/>
        </authorList>
    </citation>
    <scope>NUCLEOTIDE SEQUENCE [LARGE SCALE GENOMIC DNA]</scope>
    <source>
        <strain evidence="12">Lst14</strain>
    </source>
</reference>
<evidence type="ECO:0000256" key="5">
    <source>
        <dbReference type="ARBA" id="ARBA00023125"/>
    </source>
</evidence>
<evidence type="ECO:0000256" key="6">
    <source>
        <dbReference type="ARBA" id="ARBA00023155"/>
    </source>
</evidence>
<evidence type="ECO:0000256" key="8">
    <source>
        <dbReference type="ARBA" id="ARBA00023242"/>
    </source>
</evidence>
<dbReference type="SUPFAM" id="SSF46689">
    <property type="entry name" value="Homeodomain-like"/>
    <property type="match status" value="1"/>
</dbReference>
<dbReference type="EMBL" id="QKKF02011155">
    <property type="protein sequence ID" value="RZF44307.1"/>
    <property type="molecule type" value="Genomic_DNA"/>
</dbReference>
<dbReference type="PANTHER" id="PTHR10390:SF44">
    <property type="entry name" value="SIX HOMEOBOX 4"/>
    <property type="match status" value="1"/>
</dbReference>
<feature type="domain" description="Homeobox" evidence="11">
    <location>
        <begin position="155"/>
        <end position="206"/>
    </location>
</feature>
<keyword evidence="13" id="KW-1185">Reference proteome</keyword>
<dbReference type="AlphaFoldDB" id="A0A482XEZ7"/>
<dbReference type="Pfam" id="PF16878">
    <property type="entry name" value="SIX1_SD"/>
    <property type="match status" value="1"/>
</dbReference>
<dbReference type="SMART" id="SM00389">
    <property type="entry name" value="HOX"/>
    <property type="match status" value="1"/>
</dbReference>
<keyword evidence="7" id="KW-0804">Transcription</keyword>
<proteinExistence type="predicted"/>
<dbReference type="SMR" id="A0A482XEZ7"/>
<dbReference type="PROSITE" id="PS00027">
    <property type="entry name" value="HOMEOBOX_1"/>
    <property type="match status" value="1"/>
</dbReference>
<dbReference type="InParanoid" id="A0A482XEZ7"/>
<dbReference type="GO" id="GO:0000978">
    <property type="term" value="F:RNA polymerase II cis-regulatory region sequence-specific DNA binding"/>
    <property type="evidence" value="ECO:0007669"/>
    <property type="project" value="TreeGrafter"/>
</dbReference>
<dbReference type="PROSITE" id="PS50071">
    <property type="entry name" value="HOMEOBOX_2"/>
    <property type="match status" value="1"/>
</dbReference>
<dbReference type="Proteomes" id="UP000291343">
    <property type="component" value="Unassembled WGS sequence"/>
</dbReference>
<evidence type="ECO:0000256" key="4">
    <source>
        <dbReference type="ARBA" id="ARBA00023015"/>
    </source>
</evidence>
<sequence>MSNMSGGAGLQQDANASTSAAATLAAQRRALTFSPQQVSCICEALQQSKDIERLARFLWFLPNSELLRGHESVLRAQATVAFHRGAYKELYAILESHTFDQRHHAALQKMWYEARYKEAEIIRCRPLGAVDKYRLRKKYPLPKTIWDGEETIYCFKERSRNALRECYDRNKYPTPEEKRALAERTDLTLVQVSNWFKNRRQRDRTPQHRGDLMMLTSEASCLLGGPSDLQDLHLKPLCYQKPETATTATTQIKNHHQSSLGFATAYHSYHGYEQLLAAAPLS</sequence>
<gene>
    <name evidence="12" type="ORF">LSTR_LSTR006857</name>
</gene>
<evidence type="ECO:0000256" key="7">
    <source>
        <dbReference type="ARBA" id="ARBA00023163"/>
    </source>
</evidence>
<dbReference type="FunFam" id="1.10.10.60:FF:000085">
    <property type="entry name" value="SIX homeobox 5"/>
    <property type="match status" value="1"/>
</dbReference>
<keyword evidence="6 9" id="KW-0371">Homeobox</keyword>
<dbReference type="InterPro" id="IPR009057">
    <property type="entry name" value="Homeodomain-like_sf"/>
</dbReference>
<name>A0A482XEZ7_LAOST</name>
<organism evidence="12 13">
    <name type="scientific">Laodelphax striatellus</name>
    <name type="common">Small brown planthopper</name>
    <name type="synonym">Delphax striatella</name>
    <dbReference type="NCBI Taxonomy" id="195883"/>
    <lineage>
        <taxon>Eukaryota</taxon>
        <taxon>Metazoa</taxon>
        <taxon>Ecdysozoa</taxon>
        <taxon>Arthropoda</taxon>
        <taxon>Hexapoda</taxon>
        <taxon>Insecta</taxon>
        <taxon>Pterygota</taxon>
        <taxon>Neoptera</taxon>
        <taxon>Paraneoptera</taxon>
        <taxon>Hemiptera</taxon>
        <taxon>Auchenorrhyncha</taxon>
        <taxon>Fulgoroidea</taxon>
        <taxon>Delphacidae</taxon>
        <taxon>Criomorphinae</taxon>
        <taxon>Laodelphax</taxon>
    </lineage>
</organism>
<evidence type="ECO:0000313" key="13">
    <source>
        <dbReference type="Proteomes" id="UP000291343"/>
    </source>
</evidence>
<feature type="DNA-binding region" description="Homeobox" evidence="9">
    <location>
        <begin position="157"/>
        <end position="207"/>
    </location>
</feature>